<dbReference type="EMBL" id="CP002282">
    <property type="protein sequence ID" value="ADO83718.1"/>
    <property type="molecule type" value="Genomic_DNA"/>
</dbReference>
<dbReference type="KEGG" id="ipo:Ilyop_1947"/>
<evidence type="ECO:0000313" key="1">
    <source>
        <dbReference type="EMBL" id="ADO83718.1"/>
    </source>
</evidence>
<reference evidence="1 2" key="1">
    <citation type="journal article" date="2010" name="Stand. Genomic Sci.">
        <title>Complete genome sequence of Ilyobacter polytropus type strain (CuHbu1).</title>
        <authorList>
            <person name="Sikorski J."/>
            <person name="Chertkov O."/>
            <person name="Lapidus A."/>
            <person name="Nolan M."/>
            <person name="Lucas S."/>
            <person name="Del Rio T.G."/>
            <person name="Tice H."/>
            <person name="Cheng J.F."/>
            <person name="Tapia R."/>
            <person name="Han C."/>
            <person name="Goodwin L."/>
            <person name="Pitluck S."/>
            <person name="Liolios K."/>
            <person name="Ivanova N."/>
            <person name="Mavromatis K."/>
            <person name="Mikhailova N."/>
            <person name="Pati A."/>
            <person name="Chen A."/>
            <person name="Palaniappan K."/>
            <person name="Land M."/>
            <person name="Hauser L."/>
            <person name="Chang Y.J."/>
            <person name="Jeffries C.D."/>
            <person name="Brambilla E."/>
            <person name="Yasawong M."/>
            <person name="Rohde M."/>
            <person name="Pukall R."/>
            <person name="Spring S."/>
            <person name="Goker M."/>
            <person name="Woyke T."/>
            <person name="Bristow J."/>
            <person name="Eisen J.A."/>
            <person name="Markowitz V."/>
            <person name="Hugenholtz P."/>
            <person name="Kyrpides N.C."/>
            <person name="Klenk H.P."/>
        </authorList>
    </citation>
    <scope>NUCLEOTIDE SEQUENCE [LARGE SCALE GENOMIC DNA]</scope>
    <source>
        <strain evidence="2">ATCC 51220 / DSM 2926 / LMG 16218 / CuHBu1</strain>
        <plasmid evidence="2">pILYOP01</plasmid>
    </source>
</reference>
<dbReference type="Pfam" id="PF03864">
    <property type="entry name" value="Phage_cap_E"/>
    <property type="match status" value="1"/>
</dbReference>
<dbReference type="HOGENOM" id="CLU_065950_0_1_0"/>
<proteinExistence type="predicted"/>
<gene>
    <name evidence="1" type="ordered locus">Ilyop_1947</name>
</gene>
<evidence type="ECO:0008006" key="3">
    <source>
        <dbReference type="Google" id="ProtNLM"/>
    </source>
</evidence>
<dbReference type="Gene3D" id="3.30.1930.10">
    <property type="entry name" value="capsid protein of prophage domain"/>
    <property type="match status" value="1"/>
</dbReference>
<dbReference type="Gene3D" id="3.15.30.10">
    <property type="entry name" value="putative capsid protein of prophage domain like"/>
    <property type="match status" value="1"/>
</dbReference>
<name>E3HBM2_ILYPC</name>
<accession>E3HBM2</accession>
<keyword evidence="2" id="KW-1185">Reference proteome</keyword>
<dbReference type="OrthoDB" id="47969at2"/>
<sequence>MSNTITHKKTIREIRRRGEIQRDALTKMFFPNDEIVYTEQVVLDLKNMGKSMAVFVSPIVGGKAQTENGQSTKIIENPPYVESRKVISAETLFKREAGEAVETGAAGALQRKQAKLLGQEEAEVKNKIEYMVGQFLQTGKINSLDGESQWEYDYAMSNKVTLTGEDLWNTSTSDPVADIETAINTAEESGEKVEVIVLGQNAANDFINNTKAQALLDNRRIKLGEIDPKKLAPGFKYLGTINYSGVDIYSYNRSVTAPDGSNVKILADNAMVGGPIDRSILYAPIINLKDKDSPLKFTARYSDLKVAENGKTAHVTTETRPVFEPGDMAGYFSWVVTS</sequence>
<dbReference type="AlphaFoldDB" id="E3HBM2"/>
<dbReference type="RefSeq" id="WP_013388380.1">
    <property type="nucleotide sequence ID" value="NC_014633.1"/>
</dbReference>
<protein>
    <recommendedName>
        <fullName evidence="3">Phage major capsid protein E</fullName>
    </recommendedName>
</protein>
<dbReference type="Proteomes" id="UP000006875">
    <property type="component" value="Plasmid pILYOP01"/>
</dbReference>
<keyword evidence="1" id="KW-0614">Plasmid</keyword>
<geneLocation type="plasmid" evidence="1 2">
    <name>pILYOP01</name>
</geneLocation>
<evidence type="ECO:0000313" key="2">
    <source>
        <dbReference type="Proteomes" id="UP000006875"/>
    </source>
</evidence>
<organism evidence="1 2">
    <name type="scientific">Ilyobacter polytropus (strain ATCC 51220 / DSM 2926 / LMG 16218 / CuHBu1)</name>
    <dbReference type="NCBI Taxonomy" id="572544"/>
    <lineage>
        <taxon>Bacteria</taxon>
        <taxon>Fusobacteriati</taxon>
        <taxon>Fusobacteriota</taxon>
        <taxon>Fusobacteriia</taxon>
        <taxon>Fusobacteriales</taxon>
        <taxon>Fusobacteriaceae</taxon>
        <taxon>Ilyobacter</taxon>
    </lineage>
</organism>
<dbReference type="InterPro" id="IPR005564">
    <property type="entry name" value="Major_capsid_GpE"/>
</dbReference>